<evidence type="ECO:0000313" key="3">
    <source>
        <dbReference type="Proteomes" id="UP000187429"/>
    </source>
</evidence>
<evidence type="ECO:0000256" key="1">
    <source>
        <dbReference type="SAM" id="MobiDB-lite"/>
    </source>
</evidence>
<feature type="region of interest" description="Disordered" evidence="1">
    <location>
        <begin position="1"/>
        <end position="21"/>
    </location>
</feature>
<evidence type="ECO:0000313" key="2">
    <source>
        <dbReference type="EMBL" id="OMJ21135.1"/>
    </source>
</evidence>
<protein>
    <submittedName>
        <fullName evidence="2">Uncharacterized protein</fullName>
    </submittedName>
</protein>
<dbReference type="Gene3D" id="2.40.70.10">
    <property type="entry name" value="Acid Proteases"/>
    <property type="match status" value="1"/>
</dbReference>
<dbReference type="EMBL" id="LSSM01002589">
    <property type="protein sequence ID" value="OMJ21135.1"/>
    <property type="molecule type" value="Genomic_DNA"/>
</dbReference>
<proteinExistence type="predicted"/>
<dbReference type="OrthoDB" id="5535068at2759"/>
<dbReference type="AlphaFoldDB" id="A0A1R1Y2V0"/>
<dbReference type="Proteomes" id="UP000187429">
    <property type="component" value="Unassembled WGS sequence"/>
</dbReference>
<reference evidence="3" key="1">
    <citation type="submission" date="2017-01" db="EMBL/GenBank/DDBJ databases">
        <authorList>
            <person name="Wang Y."/>
            <person name="White M."/>
            <person name="Kvist S."/>
            <person name="Moncalvo J.-M."/>
        </authorList>
    </citation>
    <scope>NUCLEOTIDE SEQUENCE [LARGE SCALE GENOMIC DNA]</scope>
    <source>
        <strain evidence="3">ID-206-W2</strain>
    </source>
</reference>
<organism evidence="2 3">
    <name type="scientific">Smittium culicis</name>
    <dbReference type="NCBI Taxonomy" id="133412"/>
    <lineage>
        <taxon>Eukaryota</taxon>
        <taxon>Fungi</taxon>
        <taxon>Fungi incertae sedis</taxon>
        <taxon>Zoopagomycota</taxon>
        <taxon>Kickxellomycotina</taxon>
        <taxon>Harpellomycetes</taxon>
        <taxon>Harpellales</taxon>
        <taxon>Legeriomycetaceae</taxon>
        <taxon>Smittium</taxon>
    </lineage>
</organism>
<comment type="caution">
    <text evidence="2">The sequence shown here is derived from an EMBL/GenBank/DDBJ whole genome shotgun (WGS) entry which is preliminary data.</text>
</comment>
<keyword evidence="3" id="KW-1185">Reference proteome</keyword>
<gene>
    <name evidence="2" type="ORF">AYI69_g5947</name>
</gene>
<dbReference type="InterPro" id="IPR021109">
    <property type="entry name" value="Peptidase_aspartic_dom_sf"/>
</dbReference>
<name>A0A1R1Y2V0_9FUNG</name>
<accession>A0A1R1Y2V0</accession>
<dbReference type="CDD" id="cd00303">
    <property type="entry name" value="retropepsin_like"/>
    <property type="match status" value="1"/>
</dbReference>
<sequence>MSKIVKKDEISPKSDPSDMITVSKKGEMPKLLPGDRNSSIFTGERIEEFLEVYELITATNSHKEKTLLFPFYCSKNIQEGIKKTVSFESRDWESFVSMLKRRFKEHKPDDPLELLKKIVEKGTSAENYLSFLDEFEYETNKLEREGEISPVQKSSFFIKSLPIELVIMKEEQIYSVGKIMSYCQLKDIFKSVCIAKGKLRKLIPSYGGVGKSEIDSGKKKYSDEKIDELIEGMSALTILYKSKIEKLDNANNYSQIQRIGRVTCIYCDGEHLKRECKELDLAIKDGVVKIGDQGMIVTNSGKEIPPNWGKGGMKSLITKEVSSRFVLANIPEEKLPLTTKNEIDSIFESNEVIQEEKFKGIVNNFAAKRNLPTLQTDHDENAKKIKIDQSQGRRNEDIPLAELLSKGKHLSFSESEFEPIINEKPMEKTFDDSPYKMKAKIVKEDLGSIIIKKCKELKIELSLEELATVSPQIRKSLNEEFRIKRVAEVGMIENQRNFNSDEWKKTYLSVGSGRIVGKIQGAEIPILFDEGSEVNLMSYDVFRALESLGRAKINTEIKWKMKDANSGVSELLGVIENCQVEVERCRVLVHIFVSKQIKEAVILGRPWDIKCRVMKDNRADGSLWYTTRDEFNDGVATFCVSNSNDKRRFDKNTEYINNYTVIGSQIQSIQEDDRIINQLNSIDYIANVRTRYKKASEKTKPVAERSINYKTPGIITRHTNDDKSEYRLTEKIFLK</sequence>
<feature type="compositionally biased region" description="Basic and acidic residues" evidence="1">
    <location>
        <begin position="1"/>
        <end position="16"/>
    </location>
</feature>